<dbReference type="PANTHER" id="PTHR30466:SF11">
    <property type="entry name" value="FLAVIN-DEPENDENT MONOOXYGENASE, REDUCTASE SUBUNIT HSAB"/>
    <property type="match status" value="1"/>
</dbReference>
<dbReference type="InterPro" id="IPR012349">
    <property type="entry name" value="Split_barrel_FMN-bd"/>
</dbReference>
<dbReference type="RefSeq" id="WP_381524569.1">
    <property type="nucleotide sequence ID" value="NZ_JBHULN010000010.1"/>
</dbReference>
<organism evidence="4 5">
    <name type="scientific">Spirosoma soli</name>
    <dbReference type="NCBI Taxonomy" id="1770529"/>
    <lineage>
        <taxon>Bacteria</taxon>
        <taxon>Pseudomonadati</taxon>
        <taxon>Bacteroidota</taxon>
        <taxon>Cytophagia</taxon>
        <taxon>Cytophagales</taxon>
        <taxon>Cytophagaceae</taxon>
        <taxon>Spirosoma</taxon>
    </lineage>
</organism>
<evidence type="ECO:0000313" key="4">
    <source>
        <dbReference type="EMBL" id="MFD2572304.1"/>
    </source>
</evidence>
<name>A0ABW5M6K6_9BACT</name>
<keyword evidence="5" id="KW-1185">Reference proteome</keyword>
<reference evidence="5" key="1">
    <citation type="journal article" date="2019" name="Int. J. Syst. Evol. Microbiol.">
        <title>The Global Catalogue of Microorganisms (GCM) 10K type strain sequencing project: providing services to taxonomists for standard genome sequencing and annotation.</title>
        <authorList>
            <consortium name="The Broad Institute Genomics Platform"/>
            <consortium name="The Broad Institute Genome Sequencing Center for Infectious Disease"/>
            <person name="Wu L."/>
            <person name="Ma J."/>
        </authorList>
    </citation>
    <scope>NUCLEOTIDE SEQUENCE [LARGE SCALE GENOMIC DNA]</scope>
    <source>
        <strain evidence="5">KCTC 42805</strain>
    </source>
</reference>
<dbReference type="Gene3D" id="2.30.110.10">
    <property type="entry name" value="Electron Transport, Fmn-binding Protein, Chain A"/>
    <property type="match status" value="1"/>
</dbReference>
<dbReference type="EMBL" id="JBHULN010000010">
    <property type="protein sequence ID" value="MFD2572304.1"/>
    <property type="molecule type" value="Genomic_DNA"/>
</dbReference>
<dbReference type="SUPFAM" id="SSF50475">
    <property type="entry name" value="FMN-binding split barrel"/>
    <property type="match status" value="1"/>
</dbReference>
<dbReference type="EC" id="1.-.-.-" evidence="4"/>
<dbReference type="Proteomes" id="UP001597469">
    <property type="component" value="Unassembled WGS sequence"/>
</dbReference>
<evidence type="ECO:0000313" key="5">
    <source>
        <dbReference type="Proteomes" id="UP001597469"/>
    </source>
</evidence>
<feature type="domain" description="Flavin reductase like" evidence="3">
    <location>
        <begin position="13"/>
        <end position="165"/>
    </location>
</feature>
<dbReference type="GO" id="GO:0016491">
    <property type="term" value="F:oxidoreductase activity"/>
    <property type="evidence" value="ECO:0007669"/>
    <property type="project" value="UniProtKB-KW"/>
</dbReference>
<dbReference type="Pfam" id="PF01613">
    <property type="entry name" value="Flavin_Reduct"/>
    <property type="match status" value="1"/>
</dbReference>
<dbReference type="PANTHER" id="PTHR30466">
    <property type="entry name" value="FLAVIN REDUCTASE"/>
    <property type="match status" value="1"/>
</dbReference>
<sequence length="167" mass="18771">MAKRLLKYKNYDVHSITTVAGVGTSAHRQNANIVTWLTQTAMGGKVVAVALYKVDYTIELVRESGLLNINLLATDQTSLIRKLGQKSGRPEPDRHVDKFKNVPYALDDRSCPYLTEAIGYVQCQVLHSVDAGDHELFVCQVLKQVVLNPDKEVMTYHFLKEKKLVRG</sequence>
<protein>
    <submittedName>
        <fullName evidence="4">Flavin reductase family protein</fullName>
        <ecNumber evidence="4">1.-.-.-</ecNumber>
    </submittedName>
</protein>
<keyword evidence="2 4" id="KW-0560">Oxidoreductase</keyword>
<dbReference type="InterPro" id="IPR050268">
    <property type="entry name" value="NADH-dep_flavin_reductase"/>
</dbReference>
<proteinExistence type="inferred from homology"/>
<evidence type="ECO:0000259" key="3">
    <source>
        <dbReference type="SMART" id="SM00903"/>
    </source>
</evidence>
<dbReference type="InterPro" id="IPR002563">
    <property type="entry name" value="Flavin_Rdtase-like_dom"/>
</dbReference>
<accession>A0ABW5M6K6</accession>
<evidence type="ECO:0000256" key="2">
    <source>
        <dbReference type="ARBA" id="ARBA00023002"/>
    </source>
</evidence>
<dbReference type="SMART" id="SM00903">
    <property type="entry name" value="Flavin_Reduct"/>
    <property type="match status" value="1"/>
</dbReference>
<comment type="similarity">
    <text evidence="1">Belongs to the non-flavoprotein flavin reductase family.</text>
</comment>
<comment type="caution">
    <text evidence="4">The sequence shown here is derived from an EMBL/GenBank/DDBJ whole genome shotgun (WGS) entry which is preliminary data.</text>
</comment>
<evidence type="ECO:0000256" key="1">
    <source>
        <dbReference type="ARBA" id="ARBA00008898"/>
    </source>
</evidence>
<gene>
    <name evidence="4" type="ORF">ACFSUS_16810</name>
</gene>